<evidence type="ECO:0000256" key="5">
    <source>
        <dbReference type="ARBA" id="ARBA00038268"/>
    </source>
</evidence>
<accession>A0A7R9GT54</accession>
<protein>
    <submittedName>
        <fullName evidence="8">Uncharacterized protein</fullName>
    </submittedName>
</protein>
<organism evidence="8">
    <name type="scientific">Timema cristinae</name>
    <name type="common">Walking stick</name>
    <dbReference type="NCBI Taxonomy" id="61476"/>
    <lineage>
        <taxon>Eukaryota</taxon>
        <taxon>Metazoa</taxon>
        <taxon>Ecdysozoa</taxon>
        <taxon>Arthropoda</taxon>
        <taxon>Hexapoda</taxon>
        <taxon>Insecta</taxon>
        <taxon>Pterygota</taxon>
        <taxon>Neoptera</taxon>
        <taxon>Polyneoptera</taxon>
        <taxon>Phasmatodea</taxon>
        <taxon>Timematodea</taxon>
        <taxon>Timematoidea</taxon>
        <taxon>Timematidae</taxon>
        <taxon>Timema</taxon>
    </lineage>
</organism>
<dbReference type="GO" id="GO:0016409">
    <property type="term" value="F:palmitoyltransferase activity"/>
    <property type="evidence" value="ECO:0007669"/>
    <property type="project" value="TreeGrafter"/>
</dbReference>
<dbReference type="Pfam" id="PF03062">
    <property type="entry name" value="MBOAT"/>
    <property type="match status" value="1"/>
</dbReference>
<evidence type="ECO:0000256" key="7">
    <source>
        <dbReference type="SAM" id="Phobius"/>
    </source>
</evidence>
<dbReference type="PANTHER" id="PTHR13285:SF18">
    <property type="entry name" value="PROTEIN-CYSTEINE N-PALMITOYLTRANSFERASE RASP"/>
    <property type="match status" value="1"/>
</dbReference>
<gene>
    <name evidence="8" type="ORF">TCEB3V08_LOCUS3013</name>
</gene>
<dbReference type="EMBL" id="OC317166">
    <property type="protein sequence ID" value="CAD7395208.1"/>
    <property type="molecule type" value="Genomic_DNA"/>
</dbReference>
<evidence type="ECO:0000313" key="8">
    <source>
        <dbReference type="EMBL" id="CAD7395208.1"/>
    </source>
</evidence>
<dbReference type="InterPro" id="IPR004299">
    <property type="entry name" value="MBOAT_fam"/>
</dbReference>
<reference evidence="8" key="1">
    <citation type="submission" date="2020-11" db="EMBL/GenBank/DDBJ databases">
        <authorList>
            <person name="Tran Van P."/>
        </authorList>
    </citation>
    <scope>NUCLEOTIDE SEQUENCE</scope>
</reference>
<comment type="similarity">
    <text evidence="5">Belongs to the membrane-bound acyltransferase family. HHAT subfamily.</text>
</comment>
<dbReference type="GO" id="GO:0016020">
    <property type="term" value="C:membrane"/>
    <property type="evidence" value="ECO:0007669"/>
    <property type="project" value="UniProtKB-SubCell"/>
</dbReference>
<sequence length="461" mass="51747">MVQLGRVATLRLASDRGTTVLNTFYCCLVLSNGRKGSFPLVVNKRTQSEVVTRTWTVERARQKRGWVAEPVQVRRNDTRADQTVMHNIASMFLNYSMFSGCSSVVLVCITFVHVDQRWPSWYDVCADTPLCSISPLRAEELYHHLGNCPGCHISTQCRAHHDIDSSDESDNSMGGLISNSDDSNSIDFNEELSLPIPGTLQISFELAEGPHYMLFLCQAWTIIRCLNFSLDRIAAPDSIPNLSELITMLAYCLYFPTLILGPLLSYQNFKADSSLGLCLVSDRFMASTMSDCAFKLVSLHCHLASTVTGSVVTASGLTIVPLTWSLRWVHGRCNGLGYCMGQFFMLKYVVMYGLMGTIAQAENINAPRHPKCIARISLYSDMWRYFDEGLYRFLLRILARKLYTIPVIILLLPAQGEISRNLSLMGQSSLSTRLTKIGRTKNRASDTRRENNRPRGFQAVI</sequence>
<keyword evidence="4 7" id="KW-0472">Membrane</keyword>
<comment type="subcellular location">
    <subcellularLocation>
        <location evidence="1">Membrane</location>
        <topology evidence="1">Multi-pass membrane protein</topology>
    </subcellularLocation>
</comment>
<evidence type="ECO:0000256" key="6">
    <source>
        <dbReference type="SAM" id="MobiDB-lite"/>
    </source>
</evidence>
<proteinExistence type="inferred from homology"/>
<dbReference type="AlphaFoldDB" id="A0A7R9GT54"/>
<feature type="region of interest" description="Disordered" evidence="6">
    <location>
        <begin position="438"/>
        <end position="461"/>
    </location>
</feature>
<keyword evidence="3 7" id="KW-1133">Transmembrane helix</keyword>
<evidence type="ECO:0000256" key="2">
    <source>
        <dbReference type="ARBA" id="ARBA00022692"/>
    </source>
</evidence>
<dbReference type="GO" id="GO:0005783">
    <property type="term" value="C:endoplasmic reticulum"/>
    <property type="evidence" value="ECO:0007669"/>
    <property type="project" value="TreeGrafter"/>
</dbReference>
<dbReference type="InterPro" id="IPR051085">
    <property type="entry name" value="MB_O-acyltransferase"/>
</dbReference>
<keyword evidence="2 7" id="KW-0812">Transmembrane</keyword>
<evidence type="ECO:0000256" key="3">
    <source>
        <dbReference type="ARBA" id="ARBA00022989"/>
    </source>
</evidence>
<evidence type="ECO:0000256" key="4">
    <source>
        <dbReference type="ARBA" id="ARBA00023136"/>
    </source>
</evidence>
<evidence type="ECO:0000256" key="1">
    <source>
        <dbReference type="ARBA" id="ARBA00004141"/>
    </source>
</evidence>
<dbReference type="PANTHER" id="PTHR13285">
    <property type="entry name" value="ACYLTRANSFERASE"/>
    <property type="match status" value="1"/>
</dbReference>
<feature type="compositionally biased region" description="Basic and acidic residues" evidence="6">
    <location>
        <begin position="443"/>
        <end position="453"/>
    </location>
</feature>
<feature type="transmembrane region" description="Helical" evidence="7">
    <location>
        <begin position="92"/>
        <end position="114"/>
    </location>
</feature>
<name>A0A7R9GT54_TIMCR</name>